<dbReference type="PANTHER" id="PTHR24421:SF58">
    <property type="entry name" value="SIGNAL TRANSDUCTION HISTIDINE-PROTEIN KINASE_PHOSPHATASE UHPB"/>
    <property type="match status" value="1"/>
</dbReference>
<feature type="domain" description="HAMP" evidence="20">
    <location>
        <begin position="171"/>
        <end position="223"/>
    </location>
</feature>
<dbReference type="SMART" id="SM00304">
    <property type="entry name" value="HAMP"/>
    <property type="match status" value="1"/>
</dbReference>
<evidence type="ECO:0000313" key="21">
    <source>
        <dbReference type="EMBL" id="MFC5429707.1"/>
    </source>
</evidence>
<name>A0ABW0J9G5_9BURK</name>
<evidence type="ECO:0000256" key="5">
    <source>
        <dbReference type="ARBA" id="ARBA00012438"/>
    </source>
</evidence>
<dbReference type="PRINTS" id="PR00344">
    <property type="entry name" value="BCTRLSENSOR"/>
</dbReference>
<dbReference type="Gene3D" id="3.30.565.10">
    <property type="entry name" value="Histidine kinase-like ATPase, C-terminal domain"/>
    <property type="match status" value="1"/>
</dbReference>
<evidence type="ECO:0000256" key="4">
    <source>
        <dbReference type="ARBA" id="ARBA00004496"/>
    </source>
</evidence>
<dbReference type="InterPro" id="IPR011712">
    <property type="entry name" value="Sig_transdc_His_kin_sub3_dim/P"/>
</dbReference>
<dbReference type="Pfam" id="PF00672">
    <property type="entry name" value="HAMP"/>
    <property type="match status" value="1"/>
</dbReference>
<evidence type="ECO:0000256" key="8">
    <source>
        <dbReference type="ARBA" id="ARBA00022490"/>
    </source>
</evidence>
<keyword evidence="22" id="KW-1185">Reference proteome</keyword>
<evidence type="ECO:0000256" key="6">
    <source>
        <dbReference type="ARBA" id="ARBA00017322"/>
    </source>
</evidence>
<keyword evidence="12" id="KW-0418">Kinase</keyword>
<comment type="function">
    <text evidence="16">Member of the two-component regulatory system NreB/NreC involved in the control of dissimilatory nitrate/nitrite reduction in response to oxygen. NreB functions as a direct oxygen sensor histidine kinase which is autophosphorylated, in the absence of oxygen, probably at the conserved histidine residue, and transfers its phosphate group probably to a conserved aspartate residue of NreC. NreB/NreC activates the expression of the nitrate (narGHJI) and nitrite (nir) reductase operons, as well as the putative nitrate transporter gene narT.</text>
</comment>
<comment type="subcellular location">
    <subcellularLocation>
        <location evidence="4">Cytoplasm</location>
    </subcellularLocation>
    <subcellularLocation>
        <location evidence="3">Membrane</location>
    </subcellularLocation>
</comment>
<keyword evidence="18" id="KW-1133">Transmembrane helix</keyword>
<dbReference type="SMART" id="SM00387">
    <property type="entry name" value="HATPase_c"/>
    <property type="match status" value="1"/>
</dbReference>
<dbReference type="InterPro" id="IPR003660">
    <property type="entry name" value="HAMP_dom"/>
</dbReference>
<keyword evidence="9" id="KW-0597">Phosphoprotein</keyword>
<organism evidence="21 22">
    <name type="scientific">Paraburkholderia denitrificans</name>
    <dbReference type="NCBI Taxonomy" id="694025"/>
    <lineage>
        <taxon>Bacteria</taxon>
        <taxon>Pseudomonadati</taxon>
        <taxon>Pseudomonadota</taxon>
        <taxon>Betaproteobacteria</taxon>
        <taxon>Burkholderiales</taxon>
        <taxon>Burkholderiaceae</taxon>
        <taxon>Paraburkholderia</taxon>
    </lineage>
</organism>
<keyword evidence="11" id="KW-0479">Metal-binding</keyword>
<feature type="transmembrane region" description="Helical" evidence="18">
    <location>
        <begin position="151"/>
        <end position="170"/>
    </location>
</feature>
<dbReference type="Gene3D" id="6.10.340.10">
    <property type="match status" value="1"/>
</dbReference>
<evidence type="ECO:0000256" key="3">
    <source>
        <dbReference type="ARBA" id="ARBA00004370"/>
    </source>
</evidence>
<keyword evidence="7" id="KW-0004">4Fe-4S</keyword>
<dbReference type="EC" id="2.7.13.3" evidence="5"/>
<comment type="cofactor">
    <cofactor evidence="2">
        <name>[4Fe-4S] cluster</name>
        <dbReference type="ChEBI" id="CHEBI:49883"/>
    </cofactor>
</comment>
<dbReference type="InterPro" id="IPR003594">
    <property type="entry name" value="HATPase_dom"/>
</dbReference>
<keyword evidence="8" id="KW-0963">Cytoplasm</keyword>
<keyword evidence="18" id="KW-0472">Membrane</keyword>
<evidence type="ECO:0000256" key="1">
    <source>
        <dbReference type="ARBA" id="ARBA00000085"/>
    </source>
</evidence>
<dbReference type="Gene3D" id="1.20.5.1930">
    <property type="match status" value="1"/>
</dbReference>
<evidence type="ECO:0000256" key="11">
    <source>
        <dbReference type="ARBA" id="ARBA00022723"/>
    </source>
</evidence>
<dbReference type="PROSITE" id="PS50109">
    <property type="entry name" value="HIS_KIN"/>
    <property type="match status" value="1"/>
</dbReference>
<evidence type="ECO:0000256" key="7">
    <source>
        <dbReference type="ARBA" id="ARBA00022485"/>
    </source>
</evidence>
<keyword evidence="15" id="KW-0411">Iron-sulfur</keyword>
<evidence type="ECO:0000256" key="9">
    <source>
        <dbReference type="ARBA" id="ARBA00022553"/>
    </source>
</evidence>
<keyword evidence="13" id="KW-0408">Iron</keyword>
<dbReference type="InterPro" id="IPR005467">
    <property type="entry name" value="His_kinase_dom"/>
</dbReference>
<dbReference type="InterPro" id="IPR036890">
    <property type="entry name" value="HATPase_C_sf"/>
</dbReference>
<evidence type="ECO:0000256" key="18">
    <source>
        <dbReference type="SAM" id="Phobius"/>
    </source>
</evidence>
<dbReference type="EMBL" id="JBHSMP010000016">
    <property type="protein sequence ID" value="MFC5429707.1"/>
    <property type="molecule type" value="Genomic_DNA"/>
</dbReference>
<keyword evidence="14" id="KW-0902">Two-component regulatory system</keyword>
<dbReference type="SUPFAM" id="SSF158472">
    <property type="entry name" value="HAMP domain-like"/>
    <property type="match status" value="1"/>
</dbReference>
<evidence type="ECO:0000256" key="13">
    <source>
        <dbReference type="ARBA" id="ARBA00023004"/>
    </source>
</evidence>
<dbReference type="CDD" id="cd16917">
    <property type="entry name" value="HATPase_UhpB-NarQ-NarX-like"/>
    <property type="match status" value="1"/>
</dbReference>
<dbReference type="PANTHER" id="PTHR24421">
    <property type="entry name" value="NITRATE/NITRITE SENSOR PROTEIN NARX-RELATED"/>
    <property type="match status" value="1"/>
</dbReference>
<evidence type="ECO:0000259" key="19">
    <source>
        <dbReference type="PROSITE" id="PS50109"/>
    </source>
</evidence>
<evidence type="ECO:0000256" key="15">
    <source>
        <dbReference type="ARBA" id="ARBA00023014"/>
    </source>
</evidence>
<accession>A0ABW0J9G5</accession>
<gene>
    <name evidence="21" type="ORF">ACFPTO_13010</name>
</gene>
<dbReference type="InterPro" id="IPR050482">
    <property type="entry name" value="Sensor_HK_TwoCompSys"/>
</dbReference>
<keyword evidence="18" id="KW-0812">Transmembrane</keyword>
<feature type="domain" description="Histidine kinase" evidence="19">
    <location>
        <begin position="356"/>
        <end position="447"/>
    </location>
</feature>
<protein>
    <recommendedName>
        <fullName evidence="6">Oxygen sensor histidine kinase NreB</fullName>
        <ecNumber evidence="5">2.7.13.3</ecNumber>
    </recommendedName>
    <alternativeName>
        <fullName evidence="17">Nitrogen regulation protein B</fullName>
    </alternativeName>
</protein>
<evidence type="ECO:0000256" key="2">
    <source>
        <dbReference type="ARBA" id="ARBA00001966"/>
    </source>
</evidence>
<comment type="catalytic activity">
    <reaction evidence="1">
        <text>ATP + protein L-histidine = ADP + protein N-phospho-L-histidine.</text>
        <dbReference type="EC" id="2.7.13.3"/>
    </reaction>
</comment>
<evidence type="ECO:0000256" key="16">
    <source>
        <dbReference type="ARBA" id="ARBA00024827"/>
    </source>
</evidence>
<dbReference type="RefSeq" id="WP_377711754.1">
    <property type="nucleotide sequence ID" value="NZ_JBHSMP010000016.1"/>
</dbReference>
<dbReference type="CDD" id="cd06225">
    <property type="entry name" value="HAMP"/>
    <property type="match status" value="1"/>
</dbReference>
<sequence length="472" mass="51244">MSLSTRIGLVLTALAAVLVAALGAIWVQQTRDSIHEEITAATRVAEQWLDVSARELQAYPSDSSRARLLAHIVAVGRIRANALEVIDAHGQRRYLSPPPTYKAGRWAPAWFTALVEPRFAPWRAQAGDLTLVLYPDASRSTLDAWDNLCAMAGWAALLLAALFLAARFALKRALYPLDHVMTALDRTGQGHFDTRLPVFPIPELGRLARAFNGMADRLAQAVDDNIQLEAERELSVRLQASLEAERRHIARELHDELAQGITAVRALAGVVAQHGETIPALRRPAESIIVVTGQMQDGVRSILHRLRENPDNELLCTDEPLRRHVDIWRQNFPDIVLSATFAIGPEPSGKASMHTFLRVVQEGLTNVVRHARATRVELALRRSPDGNWLELTLADNGVGYPGRSPAAGCGLGMAGMRERVRALGGEFAFEAIAGRGARLAVRLPAFATPAAVAADAADAAAAAVTPLEDLRA</sequence>
<dbReference type="Pfam" id="PF07730">
    <property type="entry name" value="HisKA_3"/>
    <property type="match status" value="1"/>
</dbReference>
<evidence type="ECO:0000313" key="22">
    <source>
        <dbReference type="Proteomes" id="UP001596103"/>
    </source>
</evidence>
<proteinExistence type="predicted"/>
<dbReference type="Pfam" id="PF02518">
    <property type="entry name" value="HATPase_c"/>
    <property type="match status" value="1"/>
</dbReference>
<evidence type="ECO:0000256" key="14">
    <source>
        <dbReference type="ARBA" id="ARBA00023012"/>
    </source>
</evidence>
<comment type="caution">
    <text evidence="21">The sequence shown here is derived from an EMBL/GenBank/DDBJ whole genome shotgun (WGS) entry which is preliminary data.</text>
</comment>
<dbReference type="SUPFAM" id="SSF55874">
    <property type="entry name" value="ATPase domain of HSP90 chaperone/DNA topoisomerase II/histidine kinase"/>
    <property type="match status" value="1"/>
</dbReference>
<dbReference type="Proteomes" id="UP001596103">
    <property type="component" value="Unassembled WGS sequence"/>
</dbReference>
<evidence type="ECO:0000256" key="17">
    <source>
        <dbReference type="ARBA" id="ARBA00030800"/>
    </source>
</evidence>
<keyword evidence="10" id="KW-0808">Transferase</keyword>
<evidence type="ECO:0000256" key="10">
    <source>
        <dbReference type="ARBA" id="ARBA00022679"/>
    </source>
</evidence>
<dbReference type="PROSITE" id="PS50885">
    <property type="entry name" value="HAMP"/>
    <property type="match status" value="1"/>
</dbReference>
<evidence type="ECO:0000256" key="12">
    <source>
        <dbReference type="ARBA" id="ARBA00022777"/>
    </source>
</evidence>
<reference evidence="22" key="1">
    <citation type="journal article" date="2019" name="Int. J. Syst. Evol. Microbiol.">
        <title>The Global Catalogue of Microorganisms (GCM) 10K type strain sequencing project: providing services to taxonomists for standard genome sequencing and annotation.</title>
        <authorList>
            <consortium name="The Broad Institute Genomics Platform"/>
            <consortium name="The Broad Institute Genome Sequencing Center for Infectious Disease"/>
            <person name="Wu L."/>
            <person name="Ma J."/>
        </authorList>
    </citation>
    <scope>NUCLEOTIDE SEQUENCE [LARGE SCALE GENOMIC DNA]</scope>
    <source>
        <strain evidence="22">CCUG 56042</strain>
    </source>
</reference>
<evidence type="ECO:0000259" key="20">
    <source>
        <dbReference type="PROSITE" id="PS50885"/>
    </source>
</evidence>
<dbReference type="InterPro" id="IPR004358">
    <property type="entry name" value="Sig_transdc_His_kin-like_C"/>
</dbReference>